<organism evidence="3 4">
    <name type="scientific">Kouleothrix aurantiaca</name>
    <dbReference type="NCBI Taxonomy" id="186479"/>
    <lineage>
        <taxon>Bacteria</taxon>
        <taxon>Bacillati</taxon>
        <taxon>Chloroflexota</taxon>
        <taxon>Chloroflexia</taxon>
        <taxon>Chloroflexales</taxon>
        <taxon>Roseiflexineae</taxon>
        <taxon>Roseiflexaceae</taxon>
        <taxon>Kouleothrix</taxon>
    </lineage>
</organism>
<feature type="compositionally biased region" description="Polar residues" evidence="1">
    <location>
        <begin position="236"/>
        <end position="251"/>
    </location>
</feature>
<evidence type="ECO:0000313" key="4">
    <source>
        <dbReference type="Proteomes" id="UP000050509"/>
    </source>
</evidence>
<dbReference type="Gene3D" id="1.25.40.340">
    <property type="match status" value="1"/>
</dbReference>
<evidence type="ECO:0000259" key="2">
    <source>
        <dbReference type="PROSITE" id="PS51480"/>
    </source>
</evidence>
<dbReference type="GO" id="GO:0004371">
    <property type="term" value="F:glycerone kinase activity"/>
    <property type="evidence" value="ECO:0007669"/>
    <property type="project" value="InterPro"/>
</dbReference>
<name>A0A0N8PSU4_9CHLR</name>
<dbReference type="SUPFAM" id="SSF101473">
    <property type="entry name" value="DhaL-like"/>
    <property type="match status" value="1"/>
</dbReference>
<dbReference type="SMART" id="SM01120">
    <property type="entry name" value="Dak2"/>
    <property type="match status" value="1"/>
</dbReference>
<proteinExistence type="predicted"/>
<accession>A0A0N8PSU4</accession>
<protein>
    <recommendedName>
        <fullName evidence="2">DhaL domain-containing protein</fullName>
    </recommendedName>
</protein>
<dbReference type="GO" id="GO:0006071">
    <property type="term" value="P:glycerol metabolic process"/>
    <property type="evidence" value="ECO:0007669"/>
    <property type="project" value="InterPro"/>
</dbReference>
<evidence type="ECO:0000256" key="1">
    <source>
        <dbReference type="SAM" id="MobiDB-lite"/>
    </source>
</evidence>
<feature type="compositionally biased region" description="Polar residues" evidence="1">
    <location>
        <begin position="171"/>
        <end position="188"/>
    </location>
</feature>
<keyword evidence="4" id="KW-1185">Reference proteome</keyword>
<dbReference type="AlphaFoldDB" id="A0A0N8PSU4"/>
<gene>
    <name evidence="3" type="ORF">SE17_08125</name>
</gene>
<dbReference type="EMBL" id="LJCR01000200">
    <property type="protein sequence ID" value="KPV53693.1"/>
    <property type="molecule type" value="Genomic_DNA"/>
</dbReference>
<comment type="caution">
    <text evidence="3">The sequence shown here is derived from an EMBL/GenBank/DDBJ whole genome shotgun (WGS) entry which is preliminary data.</text>
</comment>
<sequence length="297" mass="30080">MASANGLVALFEAMTRNLEQDRAHINSIDRGDGDTGDNMAANFRLITNSLQKQLGQGHETDIGKALNQAAKTLQHQGQGATAPIYAQGLVEAGNRLAGQTNFSLDDLVPLLEGLLTGANQASGNTQGAGSLIDVLLPGIMTYLQSKRAGQSDMEAILTALLNLRRGAFGTAQSPTGYGRSSGTDTTGQIDPGAAGAASLLEGLFGAILRQVLQGGGLGGLAGGLPQQQPAPHNLPSGRTSPQPAPQTIPSSGDNPFPLPNLPGGLGDLLGGLLGGGGQSAPDSSSSSGTDLSKHKYT</sequence>
<feature type="region of interest" description="Disordered" evidence="1">
    <location>
        <begin position="171"/>
        <end position="190"/>
    </location>
</feature>
<feature type="compositionally biased region" description="Low complexity" evidence="1">
    <location>
        <begin position="279"/>
        <end position="288"/>
    </location>
</feature>
<reference evidence="3 4" key="1">
    <citation type="submission" date="2015-09" db="EMBL/GenBank/DDBJ databases">
        <title>Draft genome sequence of Kouleothrix aurantiaca JCM 19913.</title>
        <authorList>
            <person name="Hemp J."/>
        </authorList>
    </citation>
    <scope>NUCLEOTIDE SEQUENCE [LARGE SCALE GENOMIC DNA]</scope>
    <source>
        <strain evidence="3 4">COM-B</strain>
    </source>
</reference>
<dbReference type="InterPro" id="IPR004007">
    <property type="entry name" value="DhaL_dom"/>
</dbReference>
<dbReference type="PROSITE" id="PS51480">
    <property type="entry name" value="DHAL"/>
    <property type="match status" value="1"/>
</dbReference>
<feature type="domain" description="DhaL" evidence="2">
    <location>
        <begin position="5"/>
        <end position="205"/>
    </location>
</feature>
<feature type="compositionally biased region" description="Gly residues" evidence="1">
    <location>
        <begin position="263"/>
        <end position="278"/>
    </location>
</feature>
<dbReference type="Pfam" id="PF02734">
    <property type="entry name" value="Dak2"/>
    <property type="match status" value="1"/>
</dbReference>
<dbReference type="Proteomes" id="UP000050509">
    <property type="component" value="Unassembled WGS sequence"/>
</dbReference>
<dbReference type="InterPro" id="IPR036117">
    <property type="entry name" value="DhaL_dom_sf"/>
</dbReference>
<evidence type="ECO:0000313" key="3">
    <source>
        <dbReference type="EMBL" id="KPV53693.1"/>
    </source>
</evidence>
<feature type="region of interest" description="Disordered" evidence="1">
    <location>
        <begin position="220"/>
        <end position="297"/>
    </location>
</feature>